<keyword evidence="1" id="KW-1133">Transmembrane helix</keyword>
<comment type="caution">
    <text evidence="2">The sequence shown here is derived from an EMBL/GenBank/DDBJ whole genome shotgun (WGS) entry which is preliminary data.</text>
</comment>
<reference evidence="2" key="1">
    <citation type="journal article" date="2023" name="IScience">
        <title>Live-bearing cockroach genome reveals convergent evolutionary mechanisms linked to viviparity in insects and beyond.</title>
        <authorList>
            <person name="Fouks B."/>
            <person name="Harrison M.C."/>
            <person name="Mikhailova A.A."/>
            <person name="Marchal E."/>
            <person name="English S."/>
            <person name="Carruthers M."/>
            <person name="Jennings E.C."/>
            <person name="Chiamaka E.L."/>
            <person name="Frigard R.A."/>
            <person name="Pippel M."/>
            <person name="Attardo G.M."/>
            <person name="Benoit J.B."/>
            <person name="Bornberg-Bauer E."/>
            <person name="Tobe S.S."/>
        </authorList>
    </citation>
    <scope>NUCLEOTIDE SEQUENCE</scope>
    <source>
        <strain evidence="2">Stay&amp;Tobe</strain>
    </source>
</reference>
<keyword evidence="1" id="KW-0812">Transmembrane</keyword>
<keyword evidence="3" id="KW-1185">Reference proteome</keyword>
<dbReference type="AlphaFoldDB" id="A0AAD8E4G5"/>
<dbReference type="EMBL" id="JASPKZ010009802">
    <property type="protein sequence ID" value="KAJ9576282.1"/>
    <property type="molecule type" value="Genomic_DNA"/>
</dbReference>
<accession>A0AAD8E4G5</accession>
<feature type="non-terminal residue" evidence="2">
    <location>
        <position position="142"/>
    </location>
</feature>
<feature type="transmembrane region" description="Helical" evidence="1">
    <location>
        <begin position="91"/>
        <end position="113"/>
    </location>
</feature>
<keyword evidence="1" id="KW-0472">Membrane</keyword>
<feature type="non-terminal residue" evidence="2">
    <location>
        <position position="1"/>
    </location>
</feature>
<evidence type="ECO:0000313" key="2">
    <source>
        <dbReference type="EMBL" id="KAJ9576282.1"/>
    </source>
</evidence>
<evidence type="ECO:0000256" key="1">
    <source>
        <dbReference type="SAM" id="Phobius"/>
    </source>
</evidence>
<protein>
    <submittedName>
        <fullName evidence="2">Uncharacterized protein</fullName>
    </submittedName>
</protein>
<evidence type="ECO:0000313" key="3">
    <source>
        <dbReference type="Proteomes" id="UP001233999"/>
    </source>
</evidence>
<organism evidence="2 3">
    <name type="scientific">Diploptera punctata</name>
    <name type="common">Pacific beetle cockroach</name>
    <dbReference type="NCBI Taxonomy" id="6984"/>
    <lineage>
        <taxon>Eukaryota</taxon>
        <taxon>Metazoa</taxon>
        <taxon>Ecdysozoa</taxon>
        <taxon>Arthropoda</taxon>
        <taxon>Hexapoda</taxon>
        <taxon>Insecta</taxon>
        <taxon>Pterygota</taxon>
        <taxon>Neoptera</taxon>
        <taxon>Polyneoptera</taxon>
        <taxon>Dictyoptera</taxon>
        <taxon>Blattodea</taxon>
        <taxon>Blaberoidea</taxon>
        <taxon>Blaberidae</taxon>
        <taxon>Diplopterinae</taxon>
        <taxon>Diploptera</taxon>
    </lineage>
</organism>
<gene>
    <name evidence="2" type="ORF">L9F63_006881</name>
</gene>
<reference evidence="2" key="2">
    <citation type="submission" date="2023-05" db="EMBL/GenBank/DDBJ databases">
        <authorList>
            <person name="Fouks B."/>
        </authorList>
    </citation>
    <scope>NUCLEOTIDE SEQUENCE</scope>
    <source>
        <strain evidence="2">Stay&amp;Tobe</strain>
        <tissue evidence="2">Testes</tissue>
    </source>
</reference>
<name>A0AAD8E4G5_DIPPU</name>
<proteinExistence type="predicted"/>
<dbReference type="Proteomes" id="UP001233999">
    <property type="component" value="Unassembled WGS sequence"/>
</dbReference>
<sequence>AVNHFLHCTVSYCKFCSDFIHDNTPVVFNERINSFLVAIRGDSASSYTHAFLGIEHVSLLSMSAKGNDECKGERDMRMEQKKTMNYCGTGSMYDIGYVSCLLIWSILLSFYFFGEHVEEIVGLVHGNSLIFRNEDILLRRLK</sequence>